<reference evidence="10" key="1">
    <citation type="submission" date="2014-06" db="EMBL/GenBank/DDBJ databases">
        <authorList>
            <person name="Aslett M."/>
            <person name="De Silva N."/>
        </authorList>
    </citation>
    <scope>NUCLEOTIDE SEQUENCE [LARGE SCALE GENOMIC DNA]</scope>
    <source>
        <strain evidence="10">Bond</strain>
    </source>
</reference>
<keyword evidence="5" id="KW-0347">Helicase</keyword>
<feature type="compositionally biased region" description="Basic residues" evidence="6">
    <location>
        <begin position="461"/>
        <end position="471"/>
    </location>
</feature>
<dbReference type="Pfam" id="PF00270">
    <property type="entry name" value="DEAD"/>
    <property type="match status" value="1"/>
</dbReference>
<dbReference type="RefSeq" id="XP_012767986.1">
    <property type="nucleotide sequence ID" value="XM_012912532.1"/>
</dbReference>
<proteinExistence type="inferred from homology"/>
<evidence type="ECO:0000256" key="2">
    <source>
        <dbReference type="ARBA" id="ARBA00022801"/>
    </source>
</evidence>
<dbReference type="SMART" id="SM00490">
    <property type="entry name" value="HELICc"/>
    <property type="match status" value="1"/>
</dbReference>
<dbReference type="OMA" id="HPYDKSA"/>
<keyword evidence="3 5" id="KW-0067">ATP-binding</keyword>
<dbReference type="EMBL" id="LK391708">
    <property type="protein sequence ID" value="CDR95800.1"/>
    <property type="molecule type" value="Genomic_DNA"/>
</dbReference>
<dbReference type="GO" id="GO:0003724">
    <property type="term" value="F:RNA helicase activity"/>
    <property type="evidence" value="ECO:0007669"/>
    <property type="project" value="UniProtKB-EC"/>
</dbReference>
<organism evidence="9 10">
    <name type="scientific">Babesia bigemina</name>
    <dbReference type="NCBI Taxonomy" id="5866"/>
    <lineage>
        <taxon>Eukaryota</taxon>
        <taxon>Sar</taxon>
        <taxon>Alveolata</taxon>
        <taxon>Apicomplexa</taxon>
        <taxon>Aconoidasida</taxon>
        <taxon>Piroplasmida</taxon>
        <taxon>Babesiidae</taxon>
        <taxon>Babesia</taxon>
    </lineage>
</organism>
<dbReference type="Proteomes" id="UP000033188">
    <property type="component" value="Chromosome 2"/>
</dbReference>
<sequence length="1956" mass="211138">MLLYAAFLLGICLDLLVDPRARWVAAVAPGCRPPHLGCSPLHVLGGRGITGTDFNNPKCLQVNKSQCFVGPGCLGRSTAPTAVGAHRKGSSKGVADGGRRQSKKGQLPQKDQLLNAVRNDRSYGNRANGDGVDGFGRHRYPDGHDHGGGSSNYRGQGGRHKSHRNGTEDNIYRKGKYGSTIGSYMSEMDPKVDRRSTEGRGQKEVGIANGRYDTRAANTRNSYGGKGKATGKFAPVRYEAPGPGRWNQAGRKSGSYGEDRWLTKVYADNRGTVSGSEEPYDNGDHFMEPHVYKSAMGKQPHRGARYGNRVPHVGEGRARHDSANARLTGRNYGQQSRAKNTPAGDWRSPVDINAAISKFNRRLAQEHQQLLRASTERLNPLLSHVAHSNQKNQKLHLSADAQHKIAALGKKAKRMTERVESKQTTSPGQAGKKGAENAMKVVRSLPCNKIQQPDSPQPIKSKPHVASKSKRSVAADQDNDSAANNLHHGGDADRSDPPQRFNTLDISANDFNSLPLDVPGIRLMQCNKAPSAAVDSRQTKNGSPRRISLQEKVQHIKEVGFDGIVDINSLFSVSNQIFHRAKSSFNTTGADFSSLGISNAGLIKALAQKGITKATSTQSKYIPAISSFLSNNEGEYEPLRCMSVHAPTGSGKTLAYLLPLFQRVLHFGTTLPAPSPDAVVNVDDVIRSLGSLFAENILVLTPSVELSVQSHLVCKELYKAYEHNSSAGTVINSAAPKKAVTAPISRSPFSAIGAKILGKIAGVKAGHLNLEHAAGSGDKIAGDDTTNAVDGGATEASTGSSGPRFILDAEIRPILLIGNANVANQKRALKELRSKQQALRSEAIAALRALYSSGASATAMDPSEPIRLRRLVGVMFATPGRAHSLMKQHKSLDVQGTKYCVLDEYDGFLHVKRPPGSGSAAPPTEIENPDVKAVIDAILSGRAGKKPAAEGAPVNDRTGKYVLCLSASRLKDPPSCFGKLSTVTTQNMAGDAAHSGLQTLDDGDADDTRADLVDADAQAEATPPRNILHTMALYSVADAKLALLRKLLQAHPYDKSALVFCDSNGTAQFLESYLRRKFLAADVTVLNCRQGKLARKLSFQSVLQSNAAGAVGAAGKRRRGGGTPLRSVVISNQLNSRGIDFSGFSHVIHYDLPHGRSICFTSHDLADVTSYMHRSGRIGRAGNPGISISLVESRHLPVFRRVICNRLGAAVHNVEVFKGHLSPAVPGTMDVFPSGASFFRSASYWKRFYSNPNLKDFDWYGTLDDFLSSFNRSLSSKVPFDNAAGFTHKPAECVVINVGCGNSVLPFKLHELGYRSIYNLDFCAAVLDEMRLKDQALAMHWLEIDVSSDSYTVFGRDISGVYAGHQKVIIDKAFLDAYISVGEGESLSVARDRAKGYINATLSFMDADDVFLIFSLAQDYVVSELMRNLLLKDVYIDVYPLYGAEPTKAHMIQFLFAIYKRAPGGASARKQCMMAEVPHMPMEHFELSQLMKRIRNVKGALFLGSNVQDYKAGRRLTFDIYPKDMNNEVCFTAAVYDCVDCAGASLPSAAIIVPSGQEHFWQYATSEGNEELACQAGARRVIVLWLKFSSNSSKAAVTAKGFVNPFDACFGDDVLMQYIQDNMSDILLKLSLRGTERVTILKAGESCAVRAPRRLASSLYAGDIVVHEIMAHDEPNDRDKREVLTRQMVFSCGPQTVQSEIKYYVDDAGVEHFFDDSAPSEYIAAMLLAMAFLPGGDGVISVLGGGSGTLPRLLRRTCGGRKLHSVEVDDTVVEIARSHFGYKPDAVASISKHRLVPPPSEDVGLLHVSGDAFDYVDAATAGNVDVACFVVDINNVLDEAADGEASVDLLGKSTLMSPHPKFLDAQWLASVADVLAPVNGLLVVNVLTRSPSVLDSVLCRLSDAFAWVGTLHMPSDTNTVAICMTRAPKDATTVFGSYVSSTYAPLTSRSGGSPVG</sequence>
<dbReference type="GO" id="GO:0003723">
    <property type="term" value="F:RNA binding"/>
    <property type="evidence" value="ECO:0007669"/>
    <property type="project" value="UniProtKB-UniRule"/>
</dbReference>
<dbReference type="Gene3D" id="3.40.50.150">
    <property type="entry name" value="Vaccinia Virus protein VP39"/>
    <property type="match status" value="2"/>
</dbReference>
<feature type="region of interest" description="Disordered" evidence="6">
    <location>
        <begin position="448"/>
        <end position="505"/>
    </location>
</feature>
<dbReference type="SMART" id="SM00487">
    <property type="entry name" value="DEXDc"/>
    <property type="match status" value="1"/>
</dbReference>
<feature type="region of interest" description="Disordered" evidence="6">
    <location>
        <begin position="79"/>
        <end position="201"/>
    </location>
</feature>
<evidence type="ECO:0000256" key="1">
    <source>
        <dbReference type="ARBA" id="ARBA00022741"/>
    </source>
</evidence>
<protein>
    <recommendedName>
        <fullName evidence="5">ATP-dependent RNA helicase</fullName>
        <ecNumber evidence="5">3.6.4.13</ecNumber>
    </recommendedName>
</protein>
<comment type="similarity">
    <text evidence="5">Belongs to the DEAD box helicase family.</text>
</comment>
<keyword evidence="7" id="KW-0732">Signal</keyword>
<evidence type="ECO:0000313" key="9">
    <source>
        <dbReference type="EMBL" id="CDR95800.1"/>
    </source>
</evidence>
<dbReference type="InterPro" id="IPR029063">
    <property type="entry name" value="SAM-dependent_MTases_sf"/>
</dbReference>
<feature type="chain" id="PRO_5001600802" description="ATP-dependent RNA helicase" evidence="7">
    <location>
        <begin position="22"/>
        <end position="1956"/>
    </location>
</feature>
<dbReference type="Pfam" id="PF00271">
    <property type="entry name" value="Helicase_C"/>
    <property type="match status" value="1"/>
</dbReference>
<dbReference type="GO" id="GO:0005524">
    <property type="term" value="F:ATP binding"/>
    <property type="evidence" value="ECO:0007669"/>
    <property type="project" value="UniProtKB-UniRule"/>
</dbReference>
<dbReference type="InterPro" id="IPR001650">
    <property type="entry name" value="Helicase_C-like"/>
</dbReference>
<dbReference type="InterPro" id="IPR014001">
    <property type="entry name" value="Helicase_ATP-bd"/>
</dbReference>
<dbReference type="SUPFAM" id="SSF53335">
    <property type="entry name" value="S-adenosyl-L-methionine-dependent methyltransferases"/>
    <property type="match status" value="2"/>
</dbReference>
<dbReference type="GO" id="GO:0016787">
    <property type="term" value="F:hydrolase activity"/>
    <property type="evidence" value="ECO:0007669"/>
    <property type="project" value="UniProtKB-KW"/>
</dbReference>
<evidence type="ECO:0000256" key="3">
    <source>
        <dbReference type="ARBA" id="ARBA00022840"/>
    </source>
</evidence>
<comment type="function">
    <text evidence="5">RNA helicase.</text>
</comment>
<dbReference type="EC" id="3.6.4.13" evidence="5"/>
<dbReference type="STRING" id="5866.A0A061DCX7"/>
<dbReference type="OrthoDB" id="411785at2759"/>
<feature type="compositionally biased region" description="Basic and acidic residues" evidence="6">
    <location>
        <begin position="135"/>
        <end position="147"/>
    </location>
</feature>
<dbReference type="SUPFAM" id="SSF52540">
    <property type="entry name" value="P-loop containing nucleoside triphosphate hydrolases"/>
    <property type="match status" value="1"/>
</dbReference>
<dbReference type="VEuPathDB" id="PiroplasmaDB:BBBOND_0209530"/>
<feature type="domain" description="Helicase C-terminal" evidence="8">
    <location>
        <begin position="1043"/>
        <end position="1222"/>
    </location>
</feature>
<keyword evidence="1 5" id="KW-0547">Nucleotide-binding</keyword>
<keyword evidence="4 5" id="KW-0694">RNA-binding</keyword>
<feature type="region of interest" description="Disordered" evidence="6">
    <location>
        <begin position="408"/>
        <end position="435"/>
    </location>
</feature>
<dbReference type="KEGG" id="bbig:BBBOND_0209530"/>
<feature type="signal peptide" evidence="7">
    <location>
        <begin position="1"/>
        <end position="21"/>
    </location>
</feature>
<feature type="compositionally biased region" description="Basic and acidic residues" evidence="6">
    <location>
        <begin position="188"/>
        <end position="201"/>
    </location>
</feature>
<feature type="compositionally biased region" description="Low complexity" evidence="6">
    <location>
        <begin position="474"/>
        <end position="485"/>
    </location>
</feature>
<keyword evidence="10" id="KW-1185">Reference proteome</keyword>
<evidence type="ECO:0000256" key="5">
    <source>
        <dbReference type="RuleBase" id="RU365068"/>
    </source>
</evidence>
<dbReference type="PANTHER" id="PTHR24031">
    <property type="entry name" value="RNA HELICASE"/>
    <property type="match status" value="1"/>
</dbReference>
<dbReference type="Gene3D" id="3.40.50.300">
    <property type="entry name" value="P-loop containing nucleotide triphosphate hydrolases"/>
    <property type="match status" value="2"/>
</dbReference>
<gene>
    <name evidence="9" type="ORF">BBBOND_0209530</name>
</gene>
<comment type="domain">
    <text evidence="5">The Q motif is unique to and characteristic of the DEAD box family of RNA helicases and controls ATP binding and hydrolysis.</text>
</comment>
<dbReference type="InterPro" id="IPR027417">
    <property type="entry name" value="P-loop_NTPase"/>
</dbReference>
<comment type="catalytic activity">
    <reaction evidence="5">
        <text>ATP + H2O = ADP + phosphate + H(+)</text>
        <dbReference type="Rhea" id="RHEA:13065"/>
        <dbReference type="ChEBI" id="CHEBI:15377"/>
        <dbReference type="ChEBI" id="CHEBI:15378"/>
        <dbReference type="ChEBI" id="CHEBI:30616"/>
        <dbReference type="ChEBI" id="CHEBI:43474"/>
        <dbReference type="ChEBI" id="CHEBI:456216"/>
        <dbReference type="EC" id="3.6.4.13"/>
    </reaction>
</comment>
<name>A0A061DCX7_BABBI</name>
<evidence type="ECO:0000259" key="8">
    <source>
        <dbReference type="PROSITE" id="PS51194"/>
    </source>
</evidence>
<evidence type="ECO:0000256" key="6">
    <source>
        <dbReference type="SAM" id="MobiDB-lite"/>
    </source>
</evidence>
<evidence type="ECO:0000256" key="4">
    <source>
        <dbReference type="ARBA" id="ARBA00022884"/>
    </source>
</evidence>
<feature type="compositionally biased region" description="Basic and acidic residues" evidence="6">
    <location>
        <begin position="488"/>
        <end position="497"/>
    </location>
</feature>
<dbReference type="InterPro" id="IPR011545">
    <property type="entry name" value="DEAD/DEAH_box_helicase_dom"/>
</dbReference>
<dbReference type="GeneID" id="24564341"/>
<evidence type="ECO:0000313" key="10">
    <source>
        <dbReference type="Proteomes" id="UP000033188"/>
    </source>
</evidence>
<dbReference type="PROSITE" id="PS51194">
    <property type="entry name" value="HELICASE_CTER"/>
    <property type="match status" value="1"/>
</dbReference>
<evidence type="ECO:0000256" key="7">
    <source>
        <dbReference type="SAM" id="SignalP"/>
    </source>
</evidence>
<keyword evidence="2 5" id="KW-0378">Hydrolase</keyword>
<accession>A0A061DCX7</accession>